<dbReference type="EMBL" id="JAATEP010000040">
    <property type="protein sequence ID" value="NJP95613.1"/>
    <property type="molecule type" value="Genomic_DNA"/>
</dbReference>
<evidence type="ECO:0000313" key="2">
    <source>
        <dbReference type="Proteomes" id="UP000696294"/>
    </source>
</evidence>
<dbReference type="Gene3D" id="3.40.630.30">
    <property type="match status" value="1"/>
</dbReference>
<reference evidence="1 2" key="1">
    <citation type="submission" date="2020-03" db="EMBL/GenBank/DDBJ databases">
        <title>WGS of actinomycetes isolated from Thailand.</title>
        <authorList>
            <person name="Thawai C."/>
        </authorList>
    </citation>
    <scope>NUCLEOTIDE SEQUENCE [LARGE SCALE GENOMIC DNA]</scope>
    <source>
        <strain evidence="1 2">FMUSA5-5</strain>
    </source>
</reference>
<proteinExistence type="predicted"/>
<keyword evidence="2" id="KW-1185">Reference proteome</keyword>
<sequence>MKGGKAGLRARRETDVPILQAELYDGELAGEALPSGIDPHNRAAHPGIALKNGFVHEGTLRASAWVLGAFADEVILGRLATGTGAA</sequence>
<dbReference type="Proteomes" id="UP000696294">
    <property type="component" value="Unassembled WGS sequence"/>
</dbReference>
<organism evidence="1 2">
    <name type="scientific">Nonomuraea composti</name>
    <dbReference type="NCBI Taxonomy" id="2720023"/>
    <lineage>
        <taxon>Bacteria</taxon>
        <taxon>Bacillati</taxon>
        <taxon>Actinomycetota</taxon>
        <taxon>Actinomycetes</taxon>
        <taxon>Streptosporangiales</taxon>
        <taxon>Streptosporangiaceae</taxon>
        <taxon>Nonomuraea</taxon>
    </lineage>
</organism>
<name>A0ABX1BKG1_9ACTN</name>
<evidence type="ECO:0000313" key="1">
    <source>
        <dbReference type="EMBL" id="NJP95613.1"/>
    </source>
</evidence>
<protein>
    <submittedName>
        <fullName evidence="1">GNAT family N-acetyltransferase</fullName>
    </submittedName>
</protein>
<accession>A0ABX1BKG1</accession>
<gene>
    <name evidence="1" type="ORF">HCN51_40345</name>
</gene>
<comment type="caution">
    <text evidence="1">The sequence shown here is derived from an EMBL/GenBank/DDBJ whole genome shotgun (WGS) entry which is preliminary data.</text>
</comment>